<feature type="chain" id="PRO_5046201807" evidence="1">
    <location>
        <begin position="20"/>
        <end position="269"/>
    </location>
</feature>
<protein>
    <submittedName>
        <fullName evidence="3">DUF547 domain-containing protein</fullName>
    </submittedName>
</protein>
<keyword evidence="4" id="KW-1185">Reference proteome</keyword>
<evidence type="ECO:0000313" key="4">
    <source>
        <dbReference type="Proteomes" id="UP001595548"/>
    </source>
</evidence>
<accession>A0ABV7HWC2</accession>
<sequence length="269" mass="31350">MKVVFLSLALWLCAMPSSATEFDHQHSIYAKVLANHVHWEQDGVASRVAYADLKANPSRLTQYIGLLEEVTQKDFERWSKPQQLAFLINAYNAHTLQLVITHYPVESIKDIGRFWQSPWKNRFFTLLGESMSLDDLEHDIIRKPGRYNEPRIHFAVNCASVGCPALRTEPFIAQRLDAQLEDSSVRFLRDASRNRYRDGELQVSAIFKWYRQDFERGWLGVNTLASFFLRYADALSLTQEQRLQLENGTVHYEFLPYDWSLNRSRATTK</sequence>
<proteinExistence type="predicted"/>
<dbReference type="EMBL" id="JBHRTL010000030">
    <property type="protein sequence ID" value="MFC3156380.1"/>
    <property type="molecule type" value="Genomic_DNA"/>
</dbReference>
<gene>
    <name evidence="3" type="ORF">ACFOEB_14300</name>
</gene>
<dbReference type="PANTHER" id="PTHR46361">
    <property type="entry name" value="ELECTRON CARRIER/ PROTEIN DISULFIDE OXIDOREDUCTASE"/>
    <property type="match status" value="1"/>
</dbReference>
<evidence type="ECO:0000313" key="3">
    <source>
        <dbReference type="EMBL" id="MFC3156380.1"/>
    </source>
</evidence>
<dbReference type="Pfam" id="PF04784">
    <property type="entry name" value="DUF547"/>
    <property type="match status" value="1"/>
</dbReference>
<feature type="domain" description="DUF547" evidence="2">
    <location>
        <begin position="76"/>
        <end position="188"/>
    </location>
</feature>
<dbReference type="PANTHER" id="PTHR46361:SF3">
    <property type="entry name" value="ELECTRON CARRIER_ PROTEIN DISULFIDE OXIDOREDUCTASE"/>
    <property type="match status" value="1"/>
</dbReference>
<reference evidence="4" key="1">
    <citation type="journal article" date="2019" name="Int. J. Syst. Evol. Microbiol.">
        <title>The Global Catalogue of Microorganisms (GCM) 10K type strain sequencing project: providing services to taxonomists for standard genome sequencing and annotation.</title>
        <authorList>
            <consortium name="The Broad Institute Genomics Platform"/>
            <consortium name="The Broad Institute Genome Sequencing Center for Infectious Disease"/>
            <person name="Wu L."/>
            <person name="Ma J."/>
        </authorList>
    </citation>
    <scope>NUCLEOTIDE SEQUENCE [LARGE SCALE GENOMIC DNA]</scope>
    <source>
        <strain evidence="4">KCTC 52141</strain>
    </source>
</reference>
<evidence type="ECO:0000259" key="2">
    <source>
        <dbReference type="Pfam" id="PF04784"/>
    </source>
</evidence>
<dbReference type="InterPro" id="IPR006869">
    <property type="entry name" value="DUF547"/>
</dbReference>
<organism evidence="3 4">
    <name type="scientific">Gilvimarinus japonicus</name>
    <dbReference type="NCBI Taxonomy" id="1796469"/>
    <lineage>
        <taxon>Bacteria</taxon>
        <taxon>Pseudomonadati</taxon>
        <taxon>Pseudomonadota</taxon>
        <taxon>Gammaproteobacteria</taxon>
        <taxon>Cellvibrionales</taxon>
        <taxon>Cellvibrionaceae</taxon>
        <taxon>Gilvimarinus</taxon>
    </lineage>
</organism>
<dbReference type="Proteomes" id="UP001595548">
    <property type="component" value="Unassembled WGS sequence"/>
</dbReference>
<evidence type="ECO:0000256" key="1">
    <source>
        <dbReference type="SAM" id="SignalP"/>
    </source>
</evidence>
<comment type="caution">
    <text evidence="3">The sequence shown here is derived from an EMBL/GenBank/DDBJ whole genome shotgun (WGS) entry which is preliminary data.</text>
</comment>
<feature type="signal peptide" evidence="1">
    <location>
        <begin position="1"/>
        <end position="19"/>
    </location>
</feature>
<dbReference type="RefSeq" id="WP_382417590.1">
    <property type="nucleotide sequence ID" value="NZ_AP031500.1"/>
</dbReference>
<keyword evidence="1" id="KW-0732">Signal</keyword>
<name>A0ABV7HWC2_9GAMM</name>